<feature type="region of interest" description="Disordered" evidence="1">
    <location>
        <begin position="43"/>
        <end position="68"/>
    </location>
</feature>
<accession>A0A6A6ZEW4</accession>
<dbReference type="EMBL" id="MU006244">
    <property type="protein sequence ID" value="KAF2819661.1"/>
    <property type="molecule type" value="Genomic_DNA"/>
</dbReference>
<sequence length="240" mass="25997">MDTIIDNLSTHNVTAFKDIEPKILDVADKHSLVSTDLTAYAARQAAARSNRGPRPTQTQPRPTAGTPGPQECTWCWKHDLTFVGHVYTNCRQLRQHKEQQAKDKDSKGKDGKGKDGKGKDGKGKDGKGKDGKGKDGQDKGKRGQPQQLRGSAKQHKGNSVDADSDWDSDNNITEVHAFSAAAPTTINLTDNGSGNWFPDHPRTSANQNGKPSRKNAVPTISTWSTNKAEQPYGLGIKTAS</sequence>
<feature type="compositionally biased region" description="Polar residues" evidence="1">
    <location>
        <begin position="182"/>
        <end position="194"/>
    </location>
</feature>
<dbReference type="AlphaFoldDB" id="A0A6A6ZEW4"/>
<keyword evidence="3" id="KW-1185">Reference proteome</keyword>
<feature type="region of interest" description="Disordered" evidence="1">
    <location>
        <begin position="96"/>
        <end position="240"/>
    </location>
</feature>
<gene>
    <name evidence="2" type="ORF">CC86DRAFT_430475</name>
</gene>
<feature type="compositionally biased region" description="Polar residues" evidence="1">
    <location>
        <begin position="218"/>
        <end position="228"/>
    </location>
</feature>
<proteinExistence type="predicted"/>
<dbReference type="OrthoDB" id="3791653at2759"/>
<dbReference type="Proteomes" id="UP000799424">
    <property type="component" value="Unassembled WGS sequence"/>
</dbReference>
<protein>
    <submittedName>
        <fullName evidence="2">Uncharacterized protein</fullName>
    </submittedName>
</protein>
<feature type="compositionally biased region" description="Basic and acidic residues" evidence="1">
    <location>
        <begin position="96"/>
        <end position="141"/>
    </location>
</feature>
<evidence type="ECO:0000313" key="3">
    <source>
        <dbReference type="Proteomes" id="UP000799424"/>
    </source>
</evidence>
<evidence type="ECO:0000313" key="2">
    <source>
        <dbReference type="EMBL" id="KAF2819661.1"/>
    </source>
</evidence>
<organism evidence="2 3">
    <name type="scientific">Ophiobolus disseminans</name>
    <dbReference type="NCBI Taxonomy" id="1469910"/>
    <lineage>
        <taxon>Eukaryota</taxon>
        <taxon>Fungi</taxon>
        <taxon>Dikarya</taxon>
        <taxon>Ascomycota</taxon>
        <taxon>Pezizomycotina</taxon>
        <taxon>Dothideomycetes</taxon>
        <taxon>Pleosporomycetidae</taxon>
        <taxon>Pleosporales</taxon>
        <taxon>Pleosporineae</taxon>
        <taxon>Phaeosphaeriaceae</taxon>
        <taxon>Ophiobolus</taxon>
    </lineage>
</organism>
<evidence type="ECO:0000256" key="1">
    <source>
        <dbReference type="SAM" id="MobiDB-lite"/>
    </source>
</evidence>
<name>A0A6A6ZEW4_9PLEO</name>
<reference evidence="2" key="1">
    <citation type="journal article" date="2020" name="Stud. Mycol.">
        <title>101 Dothideomycetes genomes: a test case for predicting lifestyles and emergence of pathogens.</title>
        <authorList>
            <person name="Haridas S."/>
            <person name="Albert R."/>
            <person name="Binder M."/>
            <person name="Bloem J."/>
            <person name="Labutti K."/>
            <person name="Salamov A."/>
            <person name="Andreopoulos B."/>
            <person name="Baker S."/>
            <person name="Barry K."/>
            <person name="Bills G."/>
            <person name="Bluhm B."/>
            <person name="Cannon C."/>
            <person name="Castanera R."/>
            <person name="Culley D."/>
            <person name="Daum C."/>
            <person name="Ezra D."/>
            <person name="Gonzalez J."/>
            <person name="Henrissat B."/>
            <person name="Kuo A."/>
            <person name="Liang C."/>
            <person name="Lipzen A."/>
            <person name="Lutzoni F."/>
            <person name="Magnuson J."/>
            <person name="Mondo S."/>
            <person name="Nolan M."/>
            <person name="Ohm R."/>
            <person name="Pangilinan J."/>
            <person name="Park H.-J."/>
            <person name="Ramirez L."/>
            <person name="Alfaro M."/>
            <person name="Sun H."/>
            <person name="Tritt A."/>
            <person name="Yoshinaga Y."/>
            <person name="Zwiers L.-H."/>
            <person name="Turgeon B."/>
            <person name="Goodwin S."/>
            <person name="Spatafora J."/>
            <person name="Crous P."/>
            <person name="Grigoriev I."/>
        </authorList>
    </citation>
    <scope>NUCLEOTIDE SEQUENCE</scope>
    <source>
        <strain evidence="2">CBS 113818</strain>
    </source>
</reference>